<name>A0ABY5PN05_9ACTN</name>
<sequence>MRVTVDSGGRIVVPKPLREALGLTEGSTVDITRYGEGLQLVPSGRTARLVDEDGALVATGTTQIDDDTVFGLIDAARR</sequence>
<dbReference type="SMART" id="SM00966">
    <property type="entry name" value="SpoVT_AbrB"/>
    <property type="match status" value="1"/>
</dbReference>
<dbReference type="Pfam" id="PF04014">
    <property type="entry name" value="MazE_antitoxin"/>
    <property type="match status" value="1"/>
</dbReference>
<evidence type="ECO:0000313" key="4">
    <source>
        <dbReference type="Proteomes" id="UP001058860"/>
    </source>
</evidence>
<evidence type="ECO:0000259" key="2">
    <source>
        <dbReference type="PROSITE" id="PS51740"/>
    </source>
</evidence>
<protein>
    <submittedName>
        <fullName evidence="3">AbrB/MazE/SpoVT family DNA-binding domain-containing protein</fullName>
    </submittedName>
</protein>
<organism evidence="3 4">
    <name type="scientific">Svornostia abyssi</name>
    <dbReference type="NCBI Taxonomy" id="2898438"/>
    <lineage>
        <taxon>Bacteria</taxon>
        <taxon>Bacillati</taxon>
        <taxon>Actinomycetota</taxon>
        <taxon>Thermoleophilia</taxon>
        <taxon>Solirubrobacterales</taxon>
        <taxon>Baekduiaceae</taxon>
        <taxon>Svornostia</taxon>
    </lineage>
</organism>
<gene>
    <name evidence="3" type="ORF">LRS13_10995</name>
</gene>
<dbReference type="RefSeq" id="WP_353866443.1">
    <property type="nucleotide sequence ID" value="NZ_CP088295.1"/>
</dbReference>
<dbReference type="Gene3D" id="2.10.260.10">
    <property type="match status" value="1"/>
</dbReference>
<proteinExistence type="predicted"/>
<keyword evidence="4" id="KW-1185">Reference proteome</keyword>
<dbReference type="InterPro" id="IPR037914">
    <property type="entry name" value="SpoVT-AbrB_sf"/>
</dbReference>
<dbReference type="Proteomes" id="UP001058860">
    <property type="component" value="Chromosome"/>
</dbReference>
<evidence type="ECO:0000256" key="1">
    <source>
        <dbReference type="PROSITE-ProRule" id="PRU01076"/>
    </source>
</evidence>
<dbReference type="SUPFAM" id="SSF89447">
    <property type="entry name" value="AbrB/MazE/MraZ-like"/>
    <property type="match status" value="1"/>
</dbReference>
<evidence type="ECO:0000313" key="3">
    <source>
        <dbReference type="EMBL" id="UUY06011.1"/>
    </source>
</evidence>
<feature type="domain" description="SpoVT-AbrB" evidence="2">
    <location>
        <begin position="1"/>
        <end position="45"/>
    </location>
</feature>
<dbReference type="PROSITE" id="PS51740">
    <property type="entry name" value="SPOVT_ABRB"/>
    <property type="match status" value="1"/>
</dbReference>
<dbReference type="InterPro" id="IPR007159">
    <property type="entry name" value="SpoVT-AbrB_dom"/>
</dbReference>
<dbReference type="GO" id="GO:0003677">
    <property type="term" value="F:DNA binding"/>
    <property type="evidence" value="ECO:0007669"/>
    <property type="project" value="UniProtKB-KW"/>
</dbReference>
<dbReference type="EMBL" id="CP088295">
    <property type="protein sequence ID" value="UUY06011.1"/>
    <property type="molecule type" value="Genomic_DNA"/>
</dbReference>
<reference evidence="4" key="1">
    <citation type="submission" date="2021-11" db="EMBL/GenBank/DDBJ databases">
        <title>Cultivation dependent microbiological survey of springs from the worlds oldest radium mine currently devoted to the extraction of radon-saturated water.</title>
        <authorList>
            <person name="Kapinusova G."/>
            <person name="Smrhova T."/>
            <person name="Strejcek M."/>
            <person name="Suman J."/>
            <person name="Jani K."/>
            <person name="Pajer P."/>
            <person name="Uhlik O."/>
        </authorList>
    </citation>
    <scope>NUCLEOTIDE SEQUENCE [LARGE SCALE GENOMIC DNA]</scope>
    <source>
        <strain evidence="4">J379</strain>
    </source>
</reference>
<dbReference type="NCBIfam" id="TIGR01439">
    <property type="entry name" value="lp_hng_hel_AbrB"/>
    <property type="match status" value="1"/>
</dbReference>
<accession>A0ABY5PN05</accession>
<keyword evidence="1 3" id="KW-0238">DNA-binding</keyword>